<evidence type="ECO:0000313" key="3">
    <source>
        <dbReference type="Proteomes" id="UP000198508"/>
    </source>
</evidence>
<feature type="domain" description="DUF6630" evidence="1">
    <location>
        <begin position="30"/>
        <end position="189"/>
    </location>
</feature>
<dbReference type="GeneID" id="93277746"/>
<protein>
    <recommendedName>
        <fullName evidence="1">DUF6630 domain-containing protein</fullName>
    </recommendedName>
</protein>
<keyword evidence="3" id="KW-1185">Reference proteome</keyword>
<reference evidence="3" key="1">
    <citation type="submission" date="2016-10" db="EMBL/GenBank/DDBJ databases">
        <authorList>
            <person name="Varghese N."/>
            <person name="Submissions S."/>
        </authorList>
    </citation>
    <scope>NUCLEOTIDE SEQUENCE [LARGE SCALE GENOMIC DNA]</scope>
    <source>
        <strain evidence="3">NLAE-zl-G277</strain>
    </source>
</reference>
<organism evidence="2 3">
    <name type="scientific">Enterocloster lavalensis</name>
    <dbReference type="NCBI Taxonomy" id="460384"/>
    <lineage>
        <taxon>Bacteria</taxon>
        <taxon>Bacillati</taxon>
        <taxon>Bacillota</taxon>
        <taxon>Clostridia</taxon>
        <taxon>Lachnospirales</taxon>
        <taxon>Lachnospiraceae</taxon>
        <taxon>Enterocloster</taxon>
    </lineage>
</organism>
<gene>
    <name evidence="2" type="ORF">SAMN05216313_12237</name>
</gene>
<dbReference type="RefSeq" id="WP_092367316.1">
    <property type="nucleotide sequence ID" value="NZ_DAINWJ010000104.1"/>
</dbReference>
<dbReference type="InterPro" id="IPR046582">
    <property type="entry name" value="DUF6630"/>
</dbReference>
<proteinExistence type="predicted"/>
<evidence type="ECO:0000259" key="1">
    <source>
        <dbReference type="Pfam" id="PF20335"/>
    </source>
</evidence>
<dbReference type="AlphaFoldDB" id="A0A1I0ILE0"/>
<dbReference type="Proteomes" id="UP000198508">
    <property type="component" value="Unassembled WGS sequence"/>
</dbReference>
<dbReference type="EMBL" id="FOIM01000022">
    <property type="protein sequence ID" value="SET97812.1"/>
    <property type="molecule type" value="Genomic_DNA"/>
</dbReference>
<accession>A0A1I0ILE0</accession>
<name>A0A1I0ILE0_9FIRM</name>
<dbReference type="STRING" id="460384.SAMN05216313_12237"/>
<evidence type="ECO:0000313" key="2">
    <source>
        <dbReference type="EMBL" id="SET97812.1"/>
    </source>
</evidence>
<sequence length="193" mass="22305">MGFLDRFRKLEKAESQKPAGGGEPRYRQPILEIARLISDGDQEVMGEAAECVSDPKRYFEVHIDRYEERGIEDSDDLELIQWLGLVDILESRGWVCERDWKDELGDFLHFMGKLAGMAANRLSLEREWFDEDGDIPQWCRILDGKWSAREICAAALDLESDCYVLFPCKKSDLEELRHLAGAIHRRIDLAARM</sequence>
<dbReference type="Pfam" id="PF20335">
    <property type="entry name" value="DUF6630"/>
    <property type="match status" value="1"/>
</dbReference>